<sequence length="91" mass="10165">MSQWKTLSRRQITPPTNATCNPQPKNKRNHPTSTKNTKNRNLSAFPPLHTRSSQREDAPTPRSHAKSPSKARSSSPPGQTEHNQLCLASRV</sequence>
<proteinExistence type="predicted"/>
<feature type="region of interest" description="Disordered" evidence="1">
    <location>
        <begin position="1"/>
        <end position="91"/>
    </location>
</feature>
<keyword evidence="3" id="KW-1185">Reference proteome</keyword>
<comment type="caution">
    <text evidence="2">The sequence shown here is derived from an EMBL/GenBank/DDBJ whole genome shotgun (WGS) entry which is preliminary data.</text>
</comment>
<gene>
    <name evidence="2" type="ORF">Taro_007323</name>
</gene>
<evidence type="ECO:0000313" key="3">
    <source>
        <dbReference type="Proteomes" id="UP000652761"/>
    </source>
</evidence>
<feature type="compositionally biased region" description="Polar residues" evidence="1">
    <location>
        <begin position="1"/>
        <end position="24"/>
    </location>
</feature>
<name>A0A843TZE1_COLES</name>
<accession>A0A843TZE1</accession>
<dbReference type="AlphaFoldDB" id="A0A843TZE1"/>
<dbReference type="Proteomes" id="UP000652761">
    <property type="component" value="Unassembled WGS sequence"/>
</dbReference>
<dbReference type="EMBL" id="NMUH01000229">
    <property type="protein sequence ID" value="MQL74960.1"/>
    <property type="molecule type" value="Genomic_DNA"/>
</dbReference>
<evidence type="ECO:0000256" key="1">
    <source>
        <dbReference type="SAM" id="MobiDB-lite"/>
    </source>
</evidence>
<feature type="compositionally biased region" description="Polar residues" evidence="1">
    <location>
        <begin position="31"/>
        <end position="42"/>
    </location>
</feature>
<organism evidence="2 3">
    <name type="scientific">Colocasia esculenta</name>
    <name type="common">Wild taro</name>
    <name type="synonym">Arum esculentum</name>
    <dbReference type="NCBI Taxonomy" id="4460"/>
    <lineage>
        <taxon>Eukaryota</taxon>
        <taxon>Viridiplantae</taxon>
        <taxon>Streptophyta</taxon>
        <taxon>Embryophyta</taxon>
        <taxon>Tracheophyta</taxon>
        <taxon>Spermatophyta</taxon>
        <taxon>Magnoliopsida</taxon>
        <taxon>Liliopsida</taxon>
        <taxon>Araceae</taxon>
        <taxon>Aroideae</taxon>
        <taxon>Colocasieae</taxon>
        <taxon>Colocasia</taxon>
    </lineage>
</organism>
<evidence type="ECO:0000313" key="2">
    <source>
        <dbReference type="EMBL" id="MQL74960.1"/>
    </source>
</evidence>
<reference evidence="2" key="1">
    <citation type="submission" date="2017-07" db="EMBL/GenBank/DDBJ databases">
        <title>Taro Niue Genome Assembly and Annotation.</title>
        <authorList>
            <person name="Atibalentja N."/>
            <person name="Keating K."/>
            <person name="Fields C.J."/>
        </authorList>
    </citation>
    <scope>NUCLEOTIDE SEQUENCE</scope>
    <source>
        <strain evidence="2">Niue_2</strain>
        <tissue evidence="2">Leaf</tissue>
    </source>
</reference>
<protein>
    <submittedName>
        <fullName evidence="2">Uncharacterized protein</fullName>
    </submittedName>
</protein>